<dbReference type="Proteomes" id="UP000095751">
    <property type="component" value="Unassembled WGS sequence"/>
</dbReference>
<feature type="region of interest" description="Disordered" evidence="2">
    <location>
        <begin position="768"/>
        <end position="797"/>
    </location>
</feature>
<dbReference type="SUPFAM" id="SSF55874">
    <property type="entry name" value="ATPase domain of HSP90 chaperone/DNA topoisomerase II/histidine kinase"/>
    <property type="match status" value="1"/>
</dbReference>
<proteinExistence type="predicted"/>
<feature type="region of interest" description="Disordered" evidence="2">
    <location>
        <begin position="1792"/>
        <end position="1817"/>
    </location>
</feature>
<accession>A0A1E7FA08</accession>
<evidence type="ECO:0000313" key="3">
    <source>
        <dbReference type="EMBL" id="OEU14855.1"/>
    </source>
</evidence>
<feature type="compositionally biased region" description="Polar residues" evidence="2">
    <location>
        <begin position="1792"/>
        <end position="1808"/>
    </location>
</feature>
<feature type="region of interest" description="Disordered" evidence="2">
    <location>
        <begin position="678"/>
        <end position="713"/>
    </location>
</feature>
<keyword evidence="1" id="KW-0175">Coiled coil</keyword>
<dbReference type="NCBIfam" id="NF047352">
    <property type="entry name" value="P_loop_sacsin"/>
    <property type="match status" value="1"/>
</dbReference>
<evidence type="ECO:0000256" key="2">
    <source>
        <dbReference type="SAM" id="MobiDB-lite"/>
    </source>
</evidence>
<evidence type="ECO:0000256" key="1">
    <source>
        <dbReference type="SAM" id="Coils"/>
    </source>
</evidence>
<dbReference type="EMBL" id="KV784360">
    <property type="protein sequence ID" value="OEU14855.1"/>
    <property type="molecule type" value="Genomic_DNA"/>
</dbReference>
<dbReference type="InParanoid" id="A0A1E7FA08"/>
<protein>
    <recommendedName>
        <fullName evidence="5">Protein NO VEIN C-terminal domain-containing protein</fullName>
    </recommendedName>
</protein>
<feature type="coiled-coil region" evidence="1">
    <location>
        <begin position="1721"/>
        <end position="1759"/>
    </location>
</feature>
<dbReference type="InterPro" id="IPR036890">
    <property type="entry name" value="HATPase_C_sf"/>
</dbReference>
<dbReference type="KEGG" id="fcy:FRACYDRAFT_262116"/>
<feature type="compositionally biased region" description="Polar residues" evidence="2">
    <location>
        <begin position="770"/>
        <end position="781"/>
    </location>
</feature>
<evidence type="ECO:0000313" key="4">
    <source>
        <dbReference type="Proteomes" id="UP000095751"/>
    </source>
</evidence>
<dbReference type="OrthoDB" id="46819at2759"/>
<feature type="compositionally biased region" description="Low complexity" evidence="2">
    <location>
        <begin position="686"/>
        <end position="701"/>
    </location>
</feature>
<name>A0A1E7FA08_9STRA</name>
<reference evidence="3 4" key="1">
    <citation type="submission" date="2016-09" db="EMBL/GenBank/DDBJ databases">
        <title>Extensive genetic diversity and differential bi-allelic expression allows diatom success in the polar Southern Ocean.</title>
        <authorList>
            <consortium name="DOE Joint Genome Institute"/>
            <person name="Mock T."/>
            <person name="Otillar R.P."/>
            <person name="Strauss J."/>
            <person name="Dupont C."/>
            <person name="Frickenhaus S."/>
            <person name="Maumus F."/>
            <person name="Mcmullan M."/>
            <person name="Sanges R."/>
            <person name="Schmutz J."/>
            <person name="Toseland A."/>
            <person name="Valas R."/>
            <person name="Veluchamy A."/>
            <person name="Ward B.J."/>
            <person name="Allen A."/>
            <person name="Barry K."/>
            <person name="Falciatore A."/>
            <person name="Ferrante M."/>
            <person name="Fortunato A.E."/>
            <person name="Gloeckner G."/>
            <person name="Gruber A."/>
            <person name="Hipkin R."/>
            <person name="Janech M."/>
            <person name="Kroth P."/>
            <person name="Leese F."/>
            <person name="Lindquist E."/>
            <person name="Lyon B.R."/>
            <person name="Martin J."/>
            <person name="Mayer C."/>
            <person name="Parker M."/>
            <person name="Quesneville H."/>
            <person name="Raymond J."/>
            <person name="Uhlig C."/>
            <person name="Valentin K.U."/>
            <person name="Worden A.Z."/>
            <person name="Armbrust E.V."/>
            <person name="Bowler C."/>
            <person name="Green B."/>
            <person name="Moulton V."/>
            <person name="Van Oosterhout C."/>
            <person name="Grigoriev I."/>
        </authorList>
    </citation>
    <scope>NUCLEOTIDE SEQUENCE [LARGE SCALE GENOMIC DNA]</scope>
    <source>
        <strain evidence="3 4">CCMP1102</strain>
    </source>
</reference>
<evidence type="ECO:0008006" key="5">
    <source>
        <dbReference type="Google" id="ProtNLM"/>
    </source>
</evidence>
<organism evidence="3 4">
    <name type="scientific">Fragilariopsis cylindrus CCMP1102</name>
    <dbReference type="NCBI Taxonomy" id="635003"/>
    <lineage>
        <taxon>Eukaryota</taxon>
        <taxon>Sar</taxon>
        <taxon>Stramenopiles</taxon>
        <taxon>Ochrophyta</taxon>
        <taxon>Bacillariophyta</taxon>
        <taxon>Bacillariophyceae</taxon>
        <taxon>Bacillariophycidae</taxon>
        <taxon>Bacillariales</taxon>
        <taxon>Bacillariaceae</taxon>
        <taxon>Fragilariopsis</taxon>
    </lineage>
</organism>
<keyword evidence="4" id="KW-1185">Reference proteome</keyword>
<gene>
    <name evidence="3" type="ORF">FRACYDRAFT_262116</name>
</gene>
<sequence>MQFDLNVEVSQNINLSHHAFNTRMARFFLVKNTMCSLAYLAMDHVADVALPLRLAAEPYAKRYISSSCVSLGIPSQISSGLEISALCDDDGIHAFCVSELLSRTTLLEKIHSAIRCSSSSSTVDAEAEAERTTTTTTSWKTKSLFVLVRVSTVSNLMKWHVFRENKNEAVPVDDDDVHDDVKHYFKTQKATHNMFVAELITNSIRNYYSRQILEPSVRGFLSVLEKQFARSDLYLFELLQNAVDDGASVVEFKATTRDGSDALSLIHNGRPFTPLDLLGLSSVGLSTKSRQGKRTIGFMGVGFKSVYKRFAKVTIDDGTYNFVYEEPHNNRHGYGWVMLPMWQKQRNGTIKIKQDDDDDSRADWCRFLLERPRGGQGKILKDLAVLPITAPPLLGRASLIKMSSNETSNNTWILDWNGKRHTIQRSNIVRYDNVNSSEIIIVNIADTATPARGITTRQHQQKMWLFVSHQYTPSISAIEAYKNHTKRQHTGSEELLPSISSKNNESKVTTTKGDIVADILGQLISLKALVSAFWSERILPVGLSVTHSKIETNSETSMKVESDGSASISNKLDIATGYCEGEKTIWVPPSFFKFLDSDFLRNWLGKRPLRTDLMGDNAFHPIFSFGSVLNQFSPLPCRNHQLAEAIGIRSGRLQRDSIWKIIRLMAAIGSSYDEHPNYKESADGMSNVQSKQQKSKNSNNKGNEEEKSTDSLIPSMPRYINDWSVFVTENGDIARLDQIILPAEDFSLLPSELASLLRPFLKMDSKTSSRETSLQYNSNNKYNEKRDKKRARTPPPPRIERLHNLLEDAIFHVDNSTVPEEYIKENIQNWEEVSKHAASFLNRARIELPSNVVNVASAATNILQSYSKLRNLNGEQISAVKLISRFALESSNHLFFKYVLVDIPNNGSHDPTEISTTRLVHATEAYIGKAVDDNGPGTHLENFAGSKLQYISSCYNSILDAKSSITRIKLIQLFALAGVQTGISVSISAVDIQKDKRLLSEVVSKVLDKRLPSLRKNNTKSEILLPYGLDVVMNKRKHYLIDSQIPSEWERLIMTMTPVSSIGFISLLLSMPFENSINVTSSTVVAAAKCLVGQGEATEGNSNPANDIHTVQLSKNTSTPLRRRLFFLPPGQAGAKGLDISESRLIEQLQSISWLPCLSDHQAILLPPSKTLLEADTARPEMPIVDLPTPLIKKLKSSAIANAFTWGTVAPPPPVGELSQLAKEAKLLLSSDRERIDSDSISVVSSRMLHCWKQICKSHLRDGLSPADMRALRMLHSSYCIPVRRVLDSGGSSNWIVTRSRCVRMPDAIPTSNSEEDDLKSLTVASMVASNFMCDFNHSVHNPFFHQPEISKAVIELIGIPTLIEFNTRSLINTCGSFVQYCCTEEPIITSSLSPLRDCFSYSMKWCLGSQEELLKRDGGLKLWVRHGPGIAAKALPARWVPLKGGAVQAVVDDSRVRSALLSPEMNIQVLGVLDHSENEKECLNAKLLSVIDKEIVRLCGILRLSDSRFTVKTRARGTPVIVDGAATKLQLIFALLREMEIDRQSNASANSTADNAFLSTAYEPFLIARHESLIREFKAPQMDAPSLIHLYAMFGKAPRLSKKRCILVSGLPDDYSMELEELVLDHVNIRSAALAHLKPYRAAVRLLSHIENESSFKKFVERDFADFRATSAWKALLKQKEIFHKLSAAKNSKDRIALRDLLIEAEEAFENDHDGGDAVLQNARDLLVQLEEEANEATKRQQKEREEIERNMELQLGEEAPIDSGQGRGMGRCLPAWMTSTECTTLGQDTQTASVGDQNNTNAVTNSEESRAATGELTETKLNDATARLENLGDSSLGTMGRGRGISNLPAWMSSKTTTSHEESETKSEDAAVCLGQDSPLGDTSLGGIGRGRSISNLPAWVTSDATNLQSIEKEQVVDDKVSTTAEDEAKSLVSTILSSNPGSNVVELSQQQTATMGEGCRGVSNLPAWMTNPSSSGAATEDALKRKRSKLDVGDDNFVADEATRVKIPRQSMETYELILKHEMEPSKESDFLVWLQPKIEEEIANRGGSLISIAACRADSSSK</sequence>